<organism evidence="1 2">
    <name type="scientific">Daphnia pulex</name>
    <name type="common">Water flea</name>
    <dbReference type="NCBI Taxonomy" id="6669"/>
    <lineage>
        <taxon>Eukaryota</taxon>
        <taxon>Metazoa</taxon>
        <taxon>Ecdysozoa</taxon>
        <taxon>Arthropoda</taxon>
        <taxon>Crustacea</taxon>
        <taxon>Branchiopoda</taxon>
        <taxon>Diplostraca</taxon>
        <taxon>Cladocera</taxon>
        <taxon>Anomopoda</taxon>
        <taxon>Daphniidae</taxon>
        <taxon>Daphnia</taxon>
    </lineage>
</organism>
<evidence type="ECO:0000313" key="1">
    <source>
        <dbReference type="EMBL" id="EFX69199.1"/>
    </source>
</evidence>
<name>E9HGC3_DAPPU</name>
<dbReference type="OrthoDB" id="8069008at2759"/>
<evidence type="ECO:0008006" key="3">
    <source>
        <dbReference type="Google" id="ProtNLM"/>
    </source>
</evidence>
<dbReference type="AlphaFoldDB" id="E9HGC3"/>
<dbReference type="PhylomeDB" id="E9HGC3"/>
<evidence type="ECO:0000313" key="2">
    <source>
        <dbReference type="Proteomes" id="UP000000305"/>
    </source>
</evidence>
<dbReference type="EMBL" id="GL732640">
    <property type="protein sequence ID" value="EFX69199.1"/>
    <property type="molecule type" value="Genomic_DNA"/>
</dbReference>
<dbReference type="Proteomes" id="UP000000305">
    <property type="component" value="Unassembled WGS sequence"/>
</dbReference>
<proteinExistence type="predicted"/>
<protein>
    <recommendedName>
        <fullName evidence="3">Reverse transcriptase Ty1/copia-type domain-containing protein</fullName>
    </recommendedName>
</protein>
<dbReference type="HOGENOM" id="CLU_1788768_0_0_1"/>
<dbReference type="KEGG" id="dpx:DAPPUDRAFT_258972"/>
<gene>
    <name evidence="1" type="ORF">DAPPUDRAFT_258972</name>
</gene>
<reference evidence="1 2" key="1">
    <citation type="journal article" date="2011" name="Science">
        <title>The ecoresponsive genome of Daphnia pulex.</title>
        <authorList>
            <person name="Colbourne J.K."/>
            <person name="Pfrender M.E."/>
            <person name="Gilbert D."/>
            <person name="Thomas W.K."/>
            <person name="Tucker A."/>
            <person name="Oakley T.H."/>
            <person name="Tokishita S."/>
            <person name="Aerts A."/>
            <person name="Arnold G.J."/>
            <person name="Basu M.K."/>
            <person name="Bauer D.J."/>
            <person name="Caceres C.E."/>
            <person name="Carmel L."/>
            <person name="Casola C."/>
            <person name="Choi J.H."/>
            <person name="Detter J.C."/>
            <person name="Dong Q."/>
            <person name="Dusheyko S."/>
            <person name="Eads B.D."/>
            <person name="Frohlich T."/>
            <person name="Geiler-Samerotte K.A."/>
            <person name="Gerlach D."/>
            <person name="Hatcher P."/>
            <person name="Jogdeo S."/>
            <person name="Krijgsveld J."/>
            <person name="Kriventseva E.V."/>
            <person name="Kultz D."/>
            <person name="Laforsch C."/>
            <person name="Lindquist E."/>
            <person name="Lopez J."/>
            <person name="Manak J.R."/>
            <person name="Muller J."/>
            <person name="Pangilinan J."/>
            <person name="Patwardhan R.P."/>
            <person name="Pitluck S."/>
            <person name="Pritham E.J."/>
            <person name="Rechtsteiner A."/>
            <person name="Rho M."/>
            <person name="Rogozin I.B."/>
            <person name="Sakarya O."/>
            <person name="Salamov A."/>
            <person name="Schaack S."/>
            <person name="Shapiro H."/>
            <person name="Shiga Y."/>
            <person name="Skalitzky C."/>
            <person name="Smith Z."/>
            <person name="Souvorov A."/>
            <person name="Sung W."/>
            <person name="Tang Z."/>
            <person name="Tsuchiya D."/>
            <person name="Tu H."/>
            <person name="Vos H."/>
            <person name="Wang M."/>
            <person name="Wolf Y.I."/>
            <person name="Yamagata H."/>
            <person name="Yamada T."/>
            <person name="Ye Y."/>
            <person name="Shaw J.R."/>
            <person name="Andrews J."/>
            <person name="Crease T.J."/>
            <person name="Tang H."/>
            <person name="Lucas S.M."/>
            <person name="Robertson H.M."/>
            <person name="Bork P."/>
            <person name="Koonin E.V."/>
            <person name="Zdobnov E.M."/>
            <person name="Grigoriev I.V."/>
            <person name="Lynch M."/>
            <person name="Boore J.L."/>
        </authorList>
    </citation>
    <scope>NUCLEOTIDE SEQUENCE [LARGE SCALE GENOMIC DNA]</scope>
</reference>
<dbReference type="STRING" id="6669.E9HGC3"/>
<dbReference type="eggNOG" id="KOG0017">
    <property type="taxonomic scope" value="Eukaryota"/>
</dbReference>
<keyword evidence="2" id="KW-1185">Reference proteome</keyword>
<accession>E9HGC3</accession>
<sequence length="145" mass="16516">MFQSSLLTNKKNLKIRPTLKHHWNLHYCQFLNHHRSLSYEFQLVVGSPLKIGGHGLLIASWMVNAPTFPTSYKDAINCSNAEKWILAIKDEYDSLMENKTWSIMTCPKGRQPIKSRWVFDIKPAVQAPTIQGPICGQGFQSTGRS</sequence>
<dbReference type="InParanoid" id="E9HGC3"/>